<feature type="active site" description="Tele-AMP-histidine intermediate" evidence="1">
    <location>
        <position position="121"/>
    </location>
</feature>
<dbReference type="InterPro" id="IPR036265">
    <property type="entry name" value="HIT-like_sf"/>
</dbReference>
<dbReference type="PROSITE" id="PS51084">
    <property type="entry name" value="HIT_2"/>
    <property type="match status" value="1"/>
</dbReference>
<organism evidence="5 6">
    <name type="scientific">Collybia nuda</name>
    <dbReference type="NCBI Taxonomy" id="64659"/>
    <lineage>
        <taxon>Eukaryota</taxon>
        <taxon>Fungi</taxon>
        <taxon>Dikarya</taxon>
        <taxon>Basidiomycota</taxon>
        <taxon>Agaricomycotina</taxon>
        <taxon>Agaricomycetes</taxon>
        <taxon>Agaricomycetidae</taxon>
        <taxon>Agaricales</taxon>
        <taxon>Tricholomatineae</taxon>
        <taxon>Clitocybaceae</taxon>
        <taxon>Collybia</taxon>
    </lineage>
</organism>
<accession>A0A9P5Y6C1</accession>
<dbReference type="PANTHER" id="PTHR46648">
    <property type="entry name" value="HIT FAMILY PROTEIN 1"/>
    <property type="match status" value="1"/>
</dbReference>
<dbReference type="Gene3D" id="3.30.428.10">
    <property type="entry name" value="HIT-like"/>
    <property type="match status" value="1"/>
</dbReference>
<dbReference type="SUPFAM" id="SSF54197">
    <property type="entry name" value="HIT-like"/>
    <property type="match status" value="1"/>
</dbReference>
<feature type="domain" description="HIT" evidence="4">
    <location>
        <begin position="29"/>
        <end position="134"/>
    </location>
</feature>
<evidence type="ECO:0000313" key="6">
    <source>
        <dbReference type="Proteomes" id="UP000807353"/>
    </source>
</evidence>
<proteinExistence type="predicted"/>
<dbReference type="AlphaFoldDB" id="A0A9P5Y6C1"/>
<evidence type="ECO:0000313" key="5">
    <source>
        <dbReference type="EMBL" id="KAF9463017.1"/>
    </source>
</evidence>
<keyword evidence="6" id="KW-1185">Reference proteome</keyword>
<feature type="short sequence motif" description="Histidine triad motif" evidence="2 3">
    <location>
        <begin position="119"/>
        <end position="123"/>
    </location>
</feature>
<dbReference type="GO" id="GO:0009117">
    <property type="term" value="P:nucleotide metabolic process"/>
    <property type="evidence" value="ECO:0007669"/>
    <property type="project" value="TreeGrafter"/>
</dbReference>
<dbReference type="Proteomes" id="UP000807353">
    <property type="component" value="Unassembled WGS sequence"/>
</dbReference>
<evidence type="ECO:0000256" key="3">
    <source>
        <dbReference type="PROSITE-ProRule" id="PRU00464"/>
    </source>
</evidence>
<protein>
    <submittedName>
        <fullName evidence="5">HIT-like protein</fullName>
    </submittedName>
</protein>
<dbReference type="Pfam" id="PF01230">
    <property type="entry name" value="HIT"/>
    <property type="match status" value="1"/>
</dbReference>
<dbReference type="PANTHER" id="PTHR46648:SF1">
    <property type="entry name" value="ADENOSINE 5'-MONOPHOSPHORAMIDASE HNT1"/>
    <property type="match status" value="1"/>
</dbReference>
<dbReference type="GO" id="GO:0003824">
    <property type="term" value="F:catalytic activity"/>
    <property type="evidence" value="ECO:0007669"/>
    <property type="project" value="InterPro"/>
</dbReference>
<comment type="caution">
    <text evidence="5">The sequence shown here is derived from an EMBL/GenBank/DDBJ whole genome shotgun (WGS) entry which is preliminary data.</text>
</comment>
<reference evidence="5" key="1">
    <citation type="submission" date="2020-11" db="EMBL/GenBank/DDBJ databases">
        <authorList>
            <consortium name="DOE Joint Genome Institute"/>
            <person name="Ahrendt S."/>
            <person name="Riley R."/>
            <person name="Andreopoulos W."/>
            <person name="Labutti K."/>
            <person name="Pangilinan J."/>
            <person name="Ruiz-Duenas F.J."/>
            <person name="Barrasa J.M."/>
            <person name="Sanchez-Garcia M."/>
            <person name="Camarero S."/>
            <person name="Miyauchi S."/>
            <person name="Serrano A."/>
            <person name="Linde D."/>
            <person name="Babiker R."/>
            <person name="Drula E."/>
            <person name="Ayuso-Fernandez I."/>
            <person name="Pacheco R."/>
            <person name="Padilla G."/>
            <person name="Ferreira P."/>
            <person name="Barriuso J."/>
            <person name="Kellner H."/>
            <person name="Castanera R."/>
            <person name="Alfaro M."/>
            <person name="Ramirez L."/>
            <person name="Pisabarro A.G."/>
            <person name="Kuo A."/>
            <person name="Tritt A."/>
            <person name="Lipzen A."/>
            <person name="He G."/>
            <person name="Yan M."/>
            <person name="Ng V."/>
            <person name="Cullen D."/>
            <person name="Martin F."/>
            <person name="Rosso M.-N."/>
            <person name="Henrissat B."/>
            <person name="Hibbett D."/>
            <person name="Martinez A.T."/>
            <person name="Grigoriev I.V."/>
        </authorList>
    </citation>
    <scope>NUCLEOTIDE SEQUENCE</scope>
    <source>
        <strain evidence="5">CBS 247.69</strain>
    </source>
</reference>
<dbReference type="InterPro" id="IPR011146">
    <property type="entry name" value="HIT-like"/>
</dbReference>
<dbReference type="OrthoDB" id="672793at2759"/>
<dbReference type="InterPro" id="IPR001310">
    <property type="entry name" value="Histidine_triad_HIT"/>
</dbReference>
<evidence type="ECO:0000256" key="2">
    <source>
        <dbReference type="PIRSR" id="PIRSR601310-3"/>
    </source>
</evidence>
<evidence type="ECO:0000256" key="1">
    <source>
        <dbReference type="PIRSR" id="PIRSR601310-1"/>
    </source>
</evidence>
<evidence type="ECO:0000259" key="4">
    <source>
        <dbReference type="PROSITE" id="PS51084"/>
    </source>
</evidence>
<gene>
    <name evidence="5" type="ORF">BDZ94DRAFT_1218753</name>
</gene>
<dbReference type="PRINTS" id="PR00332">
    <property type="entry name" value="HISTRIAD"/>
</dbReference>
<dbReference type="EMBL" id="MU150266">
    <property type="protein sequence ID" value="KAF9463017.1"/>
    <property type="molecule type" value="Genomic_DNA"/>
</dbReference>
<sequence length="184" mass="20841">MTSFIIKSHVDRLPAPSWNPYQDSETDCTFCRIVRNELPAFKVFEDDNILAILDILPLRKGHTLVIPKVHYSRLSELPPDYAAASGQAVSKVAHALTEALGNTALNVVCNQEYAQAVPHVHYHIIPAPTFDSLPECSTSQRISDSTIPPTRREMHQREFESREELNENEGELLAQRIRRSLVRL</sequence>
<name>A0A9P5Y6C1_9AGAR</name>